<evidence type="ECO:0000313" key="2">
    <source>
        <dbReference type="Proteomes" id="UP000198822"/>
    </source>
</evidence>
<dbReference type="InterPro" id="IPR014719">
    <property type="entry name" value="Ribosomal_bL12_C/ClpS-like"/>
</dbReference>
<dbReference type="GO" id="GO:0005840">
    <property type="term" value="C:ribosome"/>
    <property type="evidence" value="ECO:0007669"/>
    <property type="project" value="UniProtKB-KW"/>
</dbReference>
<dbReference type="Gene3D" id="3.30.1390.10">
    <property type="match status" value="1"/>
</dbReference>
<proteinExistence type="predicted"/>
<name>A0A1G8E2S8_9MICO</name>
<dbReference type="Proteomes" id="UP000198822">
    <property type="component" value="Chromosome I"/>
</dbReference>
<dbReference type="STRING" id="399736.SAMN04489720_1867"/>
<keyword evidence="1" id="KW-0689">Ribosomal protein</keyword>
<organism evidence="1 2">
    <name type="scientific">Agrococcus jejuensis</name>
    <dbReference type="NCBI Taxonomy" id="399736"/>
    <lineage>
        <taxon>Bacteria</taxon>
        <taxon>Bacillati</taxon>
        <taxon>Actinomycetota</taxon>
        <taxon>Actinomycetes</taxon>
        <taxon>Micrococcales</taxon>
        <taxon>Microbacteriaceae</taxon>
        <taxon>Agrococcus</taxon>
    </lineage>
</organism>
<reference evidence="2" key="1">
    <citation type="submission" date="2016-10" db="EMBL/GenBank/DDBJ databases">
        <authorList>
            <person name="Varghese N."/>
            <person name="Submissions S."/>
        </authorList>
    </citation>
    <scope>NUCLEOTIDE SEQUENCE [LARGE SCALE GENOMIC DNA]</scope>
    <source>
        <strain evidence="2">DSM 22002</strain>
    </source>
</reference>
<dbReference type="OrthoDB" id="3298842at2"/>
<protein>
    <submittedName>
        <fullName evidence="1">Ribosomal protein L7/L12</fullName>
    </submittedName>
</protein>
<dbReference type="EMBL" id="LT629695">
    <property type="protein sequence ID" value="SDH64237.1"/>
    <property type="molecule type" value="Genomic_DNA"/>
</dbReference>
<dbReference type="AlphaFoldDB" id="A0A1G8E2S8"/>
<dbReference type="RefSeq" id="WP_157674755.1">
    <property type="nucleotide sequence ID" value="NZ_LT629695.1"/>
</dbReference>
<sequence length="100" mass="11080">MTDEVDAAVARAVVPLRERIAQLEQQIDWLFVQQGYQAPNGTATAPAQQAWPYPVSPAVVDLIRDGRHIEAIKQVRVELGLSLAEAKRLADEVREQLVHG</sequence>
<keyword evidence="2" id="KW-1185">Reference proteome</keyword>
<evidence type="ECO:0000313" key="1">
    <source>
        <dbReference type="EMBL" id="SDH64237.1"/>
    </source>
</evidence>
<gene>
    <name evidence="1" type="ORF">SAMN04489720_1867</name>
</gene>
<keyword evidence="1" id="KW-0687">Ribonucleoprotein</keyword>
<accession>A0A1G8E2S8</accession>